<evidence type="ECO:0000313" key="1">
    <source>
        <dbReference type="EMBL" id="QHT19543.1"/>
    </source>
</evidence>
<protein>
    <submittedName>
        <fullName evidence="1">Uncharacterized protein</fullName>
    </submittedName>
</protein>
<dbReference type="AlphaFoldDB" id="A0A6C0DTJ6"/>
<dbReference type="EMBL" id="MN739667">
    <property type="protein sequence ID" value="QHT19543.1"/>
    <property type="molecule type" value="Genomic_DNA"/>
</dbReference>
<sequence length="109" mass="11747">MATPAPTLNLPTDKTLLHAARIALEQDKPILLDYFQATCDGKAFLGEDVNTKEKSLVKSAEEYTSPIQKVFGTKTEYIIVTENSIYIVSGAIKKKNISMGNGGTAAIAN</sequence>
<accession>A0A6C0DTJ6</accession>
<organism evidence="1">
    <name type="scientific">viral metagenome</name>
    <dbReference type="NCBI Taxonomy" id="1070528"/>
    <lineage>
        <taxon>unclassified sequences</taxon>
        <taxon>metagenomes</taxon>
        <taxon>organismal metagenomes</taxon>
    </lineage>
</organism>
<reference evidence="1" key="1">
    <citation type="journal article" date="2020" name="Nature">
        <title>Giant virus diversity and host interactions through global metagenomics.</title>
        <authorList>
            <person name="Schulz F."/>
            <person name="Roux S."/>
            <person name="Paez-Espino D."/>
            <person name="Jungbluth S."/>
            <person name="Walsh D.A."/>
            <person name="Denef V.J."/>
            <person name="McMahon K.D."/>
            <person name="Konstantinidis K.T."/>
            <person name="Eloe-Fadrosh E.A."/>
            <person name="Kyrpides N.C."/>
            <person name="Woyke T."/>
        </authorList>
    </citation>
    <scope>NUCLEOTIDE SEQUENCE</scope>
    <source>
        <strain evidence="1">GVMAG-M-3300023174-57</strain>
    </source>
</reference>
<proteinExistence type="predicted"/>
<name>A0A6C0DTJ6_9ZZZZ</name>